<proteinExistence type="predicted"/>
<dbReference type="FunCoup" id="B3S4Y3">
    <property type="interactions" value="184"/>
</dbReference>
<dbReference type="KEGG" id="tad:TRIADDRAFT_59390"/>
<reference evidence="3 4" key="1">
    <citation type="journal article" date="2008" name="Nature">
        <title>The Trichoplax genome and the nature of placozoans.</title>
        <authorList>
            <person name="Srivastava M."/>
            <person name="Begovic E."/>
            <person name="Chapman J."/>
            <person name="Putnam N.H."/>
            <person name="Hellsten U."/>
            <person name="Kawashima T."/>
            <person name="Kuo A."/>
            <person name="Mitros T."/>
            <person name="Salamov A."/>
            <person name="Carpenter M.L."/>
            <person name="Signorovitch A.Y."/>
            <person name="Moreno M.A."/>
            <person name="Kamm K."/>
            <person name="Grimwood J."/>
            <person name="Schmutz J."/>
            <person name="Shapiro H."/>
            <person name="Grigoriev I.V."/>
            <person name="Buss L.W."/>
            <person name="Schierwater B."/>
            <person name="Dellaporta S.L."/>
            <person name="Rokhsar D.S."/>
        </authorList>
    </citation>
    <scope>NUCLEOTIDE SEQUENCE [LARGE SCALE GENOMIC DNA]</scope>
    <source>
        <strain evidence="3 4">Grell-BS-1999</strain>
    </source>
</reference>
<dbReference type="OMA" id="CVEYPVR"/>
<dbReference type="InParanoid" id="B3S4Y3"/>
<keyword evidence="1" id="KW-1133">Transmembrane helix</keyword>
<feature type="signal peptide" evidence="2">
    <location>
        <begin position="1"/>
        <end position="19"/>
    </location>
</feature>
<evidence type="ECO:0000256" key="2">
    <source>
        <dbReference type="SAM" id="SignalP"/>
    </source>
</evidence>
<dbReference type="EMBL" id="DS985250">
    <property type="protein sequence ID" value="EDV22289.1"/>
    <property type="molecule type" value="Genomic_DNA"/>
</dbReference>
<feature type="transmembrane region" description="Helical" evidence="1">
    <location>
        <begin position="87"/>
        <end position="111"/>
    </location>
</feature>
<gene>
    <name evidence="3" type="ORF">TRIADDRAFT_59390</name>
</gene>
<dbReference type="GeneID" id="6756657"/>
<protein>
    <recommendedName>
        <fullName evidence="5">PSI domain-containing protein</fullName>
    </recommendedName>
</protein>
<keyword evidence="2" id="KW-0732">Signal</keyword>
<dbReference type="AlphaFoldDB" id="B3S4Y3"/>
<dbReference type="HOGENOM" id="CLU_109415_0_0_1"/>
<evidence type="ECO:0000256" key="1">
    <source>
        <dbReference type="SAM" id="Phobius"/>
    </source>
</evidence>
<evidence type="ECO:0000313" key="3">
    <source>
        <dbReference type="EMBL" id="EDV22289.1"/>
    </source>
</evidence>
<keyword evidence="4" id="KW-1185">Reference proteome</keyword>
<dbReference type="GO" id="GO:0006606">
    <property type="term" value="P:protein import into nucleus"/>
    <property type="evidence" value="ECO:0000318"/>
    <property type="project" value="GO_Central"/>
</dbReference>
<keyword evidence="1" id="KW-0472">Membrane</keyword>
<evidence type="ECO:0000313" key="4">
    <source>
        <dbReference type="Proteomes" id="UP000009022"/>
    </source>
</evidence>
<accession>B3S4Y3</accession>
<dbReference type="GO" id="GO:0005634">
    <property type="term" value="C:nucleus"/>
    <property type="evidence" value="ECO:0000318"/>
    <property type="project" value="GO_Central"/>
</dbReference>
<feature type="chain" id="PRO_5002798498" description="PSI domain-containing protein" evidence="2">
    <location>
        <begin position="20"/>
        <end position="170"/>
    </location>
</feature>
<dbReference type="CTD" id="6756657"/>
<keyword evidence="1" id="KW-0812">Transmembrane</keyword>
<dbReference type="OrthoDB" id="5829916at2759"/>
<dbReference type="Proteomes" id="UP000009022">
    <property type="component" value="Unassembled WGS sequence"/>
</dbReference>
<dbReference type="InterPro" id="IPR052304">
    <property type="entry name" value="PTTG1IP"/>
</dbReference>
<dbReference type="RefSeq" id="XP_002115444.1">
    <property type="nucleotide sequence ID" value="XM_002115408.1"/>
</dbReference>
<dbReference type="eggNOG" id="ENOG502RYM1">
    <property type="taxonomic scope" value="Eukaryota"/>
</dbReference>
<dbReference type="GO" id="GO:0005737">
    <property type="term" value="C:cytoplasm"/>
    <property type="evidence" value="ECO:0000318"/>
    <property type="project" value="GO_Central"/>
</dbReference>
<dbReference type="PANTHER" id="PTHR15191">
    <property type="entry name" value="PROTEIN CBG20567"/>
    <property type="match status" value="1"/>
</dbReference>
<sequence length="170" mass="19453">MWRLVGIVLLACSLLPIQGKSTKPSKADCFPHNNTCGDCVAIKHCYYCSKTDVCWYYNPTFQHFIPPDSECPKADAFQGQCLFSTTVLIIAISSGAGVLIIAISCTIYCCCCRKNKKKYLKEEQRHLAEIESRRTRNEQRKVERQAKRDDIRRKYGLLKDEEDAGYNRLS</sequence>
<dbReference type="PANTHER" id="PTHR15191:SF3">
    <property type="entry name" value="PITUITARY TUMOR-TRANSFORMING GENE PROTEIN-BINDING FACTOR"/>
    <property type="match status" value="1"/>
</dbReference>
<organism evidence="3 4">
    <name type="scientific">Trichoplax adhaerens</name>
    <name type="common">Trichoplax reptans</name>
    <dbReference type="NCBI Taxonomy" id="10228"/>
    <lineage>
        <taxon>Eukaryota</taxon>
        <taxon>Metazoa</taxon>
        <taxon>Placozoa</taxon>
        <taxon>Uniplacotomia</taxon>
        <taxon>Trichoplacea</taxon>
        <taxon>Trichoplacidae</taxon>
        <taxon>Trichoplax</taxon>
    </lineage>
</organism>
<evidence type="ECO:0008006" key="5">
    <source>
        <dbReference type="Google" id="ProtNLM"/>
    </source>
</evidence>
<dbReference type="PhylomeDB" id="B3S4Y3"/>
<name>B3S4Y3_TRIAD</name>